<organism evidence="3 4">
    <name type="scientific">Sanguibacter inulinus</name>
    <dbReference type="NCBI Taxonomy" id="60922"/>
    <lineage>
        <taxon>Bacteria</taxon>
        <taxon>Bacillati</taxon>
        <taxon>Actinomycetota</taxon>
        <taxon>Actinomycetes</taxon>
        <taxon>Micrococcales</taxon>
        <taxon>Sanguibacteraceae</taxon>
        <taxon>Sanguibacter</taxon>
    </lineage>
</organism>
<dbReference type="PROSITE" id="PS51257">
    <property type="entry name" value="PROKAR_LIPOPROTEIN"/>
    <property type="match status" value="1"/>
</dbReference>
<reference evidence="3 4" key="1">
    <citation type="submission" date="2020-07" db="EMBL/GenBank/DDBJ databases">
        <title>MOT database genomes.</title>
        <authorList>
            <person name="Joseph S."/>
            <person name="Aduse-Opoku J."/>
            <person name="Hashim A."/>
            <person name="Wade W."/>
            <person name="Curtis M."/>
        </authorList>
    </citation>
    <scope>NUCLEOTIDE SEQUENCE [LARGE SCALE GENOMIC DNA]</scope>
    <source>
        <strain evidence="3 4">DSM 100099</strain>
    </source>
</reference>
<proteinExistence type="predicted"/>
<evidence type="ECO:0000313" key="3">
    <source>
        <dbReference type="EMBL" id="NYS92993.1"/>
    </source>
</evidence>
<dbReference type="SUPFAM" id="SSF48239">
    <property type="entry name" value="Terpenoid cyclases/Protein prenyltransferases"/>
    <property type="match status" value="1"/>
</dbReference>
<accession>A0A853EUE7</accession>
<keyword evidence="2" id="KW-0732">Signal</keyword>
<feature type="region of interest" description="Disordered" evidence="1">
    <location>
        <begin position="28"/>
        <end position="62"/>
    </location>
</feature>
<gene>
    <name evidence="3" type="ORF">HZZ10_05560</name>
</gene>
<evidence type="ECO:0000256" key="1">
    <source>
        <dbReference type="SAM" id="MobiDB-lite"/>
    </source>
</evidence>
<dbReference type="InterPro" id="IPR008930">
    <property type="entry name" value="Terpenoid_cyclase/PrenylTrfase"/>
</dbReference>
<feature type="signal peptide" evidence="2">
    <location>
        <begin position="1"/>
        <end position="21"/>
    </location>
</feature>
<dbReference type="AlphaFoldDB" id="A0A853EUE7"/>
<name>A0A853EUE7_9MICO</name>
<sequence length="356" mass="35319">MNRRPHLLLATSATLALGLLAGCSSDDTPAAPSASGSASSTSDATSAPATTGPAQGPGDSEVQAAAAATWLQAQAAAGTVFQTEFDGVAYDDYGLTADVVLALLAADQDDAAQTYAEALTTDEAVAAYVGDGTTAQYAGATGKLLAVTDAADLPTDSIGGRDLTAELLALQTDEGRFSDLGADDYSHTISQSWAVAALATQDAAPQQAVDYLAAQQCEGAGFPAQLSSSAPADCVSDVDSTAFAVSALVVAGTDDDAPVIMQALAWLDSVGAADDAGTSWASADSDGPSVNSTAVAVSALEDGDADASQGIAWLMAQQVTDGEDAGAFLLADQPDVRTTAQATVALAGEGLDDLLG</sequence>
<evidence type="ECO:0000256" key="2">
    <source>
        <dbReference type="SAM" id="SignalP"/>
    </source>
</evidence>
<dbReference type="Proteomes" id="UP000561011">
    <property type="component" value="Unassembled WGS sequence"/>
</dbReference>
<dbReference type="Gene3D" id="1.50.10.20">
    <property type="match status" value="1"/>
</dbReference>
<keyword evidence="4" id="KW-1185">Reference proteome</keyword>
<dbReference type="EMBL" id="JACBYE010000009">
    <property type="protein sequence ID" value="NYS92993.1"/>
    <property type="molecule type" value="Genomic_DNA"/>
</dbReference>
<dbReference type="RefSeq" id="WP_179912750.1">
    <property type="nucleotide sequence ID" value="NZ_JACBYE010000009.1"/>
</dbReference>
<dbReference type="CDD" id="cd00688">
    <property type="entry name" value="ISOPREN_C2_like"/>
    <property type="match status" value="1"/>
</dbReference>
<feature type="chain" id="PRO_5038810586" evidence="2">
    <location>
        <begin position="22"/>
        <end position="356"/>
    </location>
</feature>
<comment type="caution">
    <text evidence="3">The sequence shown here is derived from an EMBL/GenBank/DDBJ whole genome shotgun (WGS) entry which is preliminary data.</text>
</comment>
<protein>
    <submittedName>
        <fullName evidence="3">Terpene cyclase/mutase family protein</fullName>
    </submittedName>
</protein>
<evidence type="ECO:0000313" key="4">
    <source>
        <dbReference type="Proteomes" id="UP000561011"/>
    </source>
</evidence>